<keyword evidence="2" id="KW-1185">Reference proteome</keyword>
<accession>A0ABP1WCA2</accession>
<name>A0ABP1WCA2_9ENTR</name>
<sequence>MRQHKRRMKMNNTLGKVLFGGGVMLLCGCSSVMSHTGGGEQGYYPGTRASATMLGDDDTSWGLKPLVALDLPFTAVMDTLLIPWDAFRTDKSVKSQVEESEKKSFAINAVIPPAP</sequence>
<evidence type="ECO:0000313" key="1">
    <source>
        <dbReference type="EMBL" id="CCJ82741.1"/>
    </source>
</evidence>
<protein>
    <submittedName>
        <fullName evidence="1">Outer membrane lipoprotein YidQ</fullName>
    </submittedName>
</protein>
<evidence type="ECO:0000313" key="2">
    <source>
        <dbReference type="Proteomes" id="UP000009342"/>
    </source>
</evidence>
<gene>
    <name evidence="1" type="ORF">BN134_3508</name>
</gene>
<dbReference type="Pfam" id="PF07119">
    <property type="entry name" value="DUF1375"/>
    <property type="match status" value="1"/>
</dbReference>
<comment type="caution">
    <text evidence="1">The sequence shown here is derived from an EMBL/GenBank/DDBJ whole genome shotgun (WGS) entry which is preliminary data.</text>
</comment>
<proteinExistence type="predicted"/>
<keyword evidence="1" id="KW-0449">Lipoprotein</keyword>
<dbReference type="PROSITE" id="PS51257">
    <property type="entry name" value="PROKAR_LIPOPROTEIN"/>
    <property type="match status" value="1"/>
</dbReference>
<dbReference type="Proteomes" id="UP000009342">
    <property type="component" value="Unassembled WGS sequence"/>
</dbReference>
<reference evidence="2" key="1">
    <citation type="journal article" date="2012" name="PLoS ONE">
        <title>Comparative analysis of genome sequences covering the seven cronobacter species.</title>
        <authorList>
            <person name="Joseph S."/>
            <person name="Desai P."/>
            <person name="Ji Y."/>
            <person name="Cummings C.A."/>
            <person name="Shih R."/>
            <person name="Degoricija L."/>
            <person name="Rico A."/>
            <person name="Brzoska P."/>
            <person name="Hamby S.E."/>
            <person name="Masood N."/>
            <person name="Hariri S."/>
            <person name="Sonbol H."/>
            <person name="Chuzhanova N."/>
            <person name="McClelland M."/>
            <person name="Furtado M.R."/>
            <person name="Forsythe S.J."/>
        </authorList>
    </citation>
    <scope>NUCLEOTIDE SEQUENCE [LARGE SCALE GENOMIC DNA]</scope>
    <source>
        <strain evidence="2">1210</strain>
    </source>
</reference>
<organism evidence="1 2">
    <name type="scientific">Cronobacter dublinensis 1210</name>
    <dbReference type="NCBI Taxonomy" id="1208656"/>
    <lineage>
        <taxon>Bacteria</taxon>
        <taxon>Pseudomonadati</taxon>
        <taxon>Pseudomonadota</taxon>
        <taxon>Gammaproteobacteria</taxon>
        <taxon>Enterobacterales</taxon>
        <taxon>Enterobacteriaceae</taxon>
        <taxon>Cronobacter</taxon>
    </lineage>
</organism>
<dbReference type="InterPro" id="IPR010780">
    <property type="entry name" value="DUF1375"/>
</dbReference>
<dbReference type="NCBIfam" id="NF008628">
    <property type="entry name" value="PRK11616.1"/>
    <property type="match status" value="1"/>
</dbReference>
<dbReference type="EMBL" id="CAKZ01000166">
    <property type="protein sequence ID" value="CCJ82741.1"/>
    <property type="molecule type" value="Genomic_DNA"/>
</dbReference>